<keyword evidence="2" id="KW-1185">Reference proteome</keyword>
<evidence type="ECO:0000313" key="2">
    <source>
        <dbReference type="Proteomes" id="UP001177021"/>
    </source>
</evidence>
<organism evidence="1 2">
    <name type="scientific">Trifolium pratense</name>
    <name type="common">Red clover</name>
    <dbReference type="NCBI Taxonomy" id="57577"/>
    <lineage>
        <taxon>Eukaryota</taxon>
        <taxon>Viridiplantae</taxon>
        <taxon>Streptophyta</taxon>
        <taxon>Embryophyta</taxon>
        <taxon>Tracheophyta</taxon>
        <taxon>Spermatophyta</taxon>
        <taxon>Magnoliopsida</taxon>
        <taxon>eudicotyledons</taxon>
        <taxon>Gunneridae</taxon>
        <taxon>Pentapetalae</taxon>
        <taxon>rosids</taxon>
        <taxon>fabids</taxon>
        <taxon>Fabales</taxon>
        <taxon>Fabaceae</taxon>
        <taxon>Papilionoideae</taxon>
        <taxon>50 kb inversion clade</taxon>
        <taxon>NPAAA clade</taxon>
        <taxon>Hologalegina</taxon>
        <taxon>IRL clade</taxon>
        <taxon>Trifolieae</taxon>
        <taxon>Trifolium</taxon>
    </lineage>
</organism>
<comment type="caution">
    <text evidence="1">The sequence shown here is derived from an EMBL/GenBank/DDBJ whole genome shotgun (WGS) entry which is preliminary data.</text>
</comment>
<sequence>MTVPLIGPPVKPSIVDDFLRLYPKKTIAGLKSTLEDGPFIVFGVVDGLVVGEDWWYPSCRCSKRLIINAGFYYCIGCSKHVFEFIPRFRVKVHVIDGIDDAMFVLSDDDVRYLTRTKCSVLLSSSKVLKGVNPPPTLMKIEGLKLLFKIAMVSSLNPIYKGAFKVSRICLDPDIINAFSIHGGHHTPAKVLIDNDVDGGCLYDGSIVALYCGFLKPHKVILNYQIVYNEFQMKVVDDLGQEVKYLGLLFPEDQQILRSVDPHCAIQFAFVNTVSVEPNVLAELLLREDGVVFGYNDLEDLSLNIEQHDVDIDQQYFHWEHIPKHIADRCFPLDQNSVVLVNQQTEQLYLCVVTTSYPPGRRTRRIGRGWYAFAKDAGLKHGDKVIFTLSIAPEFLLANVVRCAPGNV</sequence>
<accession>A0ACB0LYD3</accession>
<name>A0ACB0LYD3_TRIPR</name>
<gene>
    <name evidence="1" type="ORF">MILVUS5_LOCUS36947</name>
</gene>
<dbReference type="EMBL" id="CASHSV030000716">
    <property type="protein sequence ID" value="CAJ2673497.1"/>
    <property type="molecule type" value="Genomic_DNA"/>
</dbReference>
<dbReference type="Proteomes" id="UP001177021">
    <property type="component" value="Unassembled WGS sequence"/>
</dbReference>
<reference evidence="1" key="1">
    <citation type="submission" date="2023-10" db="EMBL/GenBank/DDBJ databases">
        <authorList>
            <person name="Rodriguez Cubillos JULIANA M."/>
            <person name="De Vega J."/>
        </authorList>
    </citation>
    <scope>NUCLEOTIDE SEQUENCE</scope>
</reference>
<proteinExistence type="predicted"/>
<protein>
    <submittedName>
        <fullName evidence="1">Uncharacterized protein</fullName>
    </submittedName>
</protein>
<evidence type="ECO:0000313" key="1">
    <source>
        <dbReference type="EMBL" id="CAJ2673497.1"/>
    </source>
</evidence>